<dbReference type="AlphaFoldDB" id="A0A841CQA0"/>
<accession>A0A841CQA0</accession>
<evidence type="ECO:0000313" key="3">
    <source>
        <dbReference type="Proteomes" id="UP000547510"/>
    </source>
</evidence>
<dbReference type="Proteomes" id="UP000547510">
    <property type="component" value="Unassembled WGS sequence"/>
</dbReference>
<keyword evidence="3" id="KW-1185">Reference proteome</keyword>
<evidence type="ECO:0000313" key="2">
    <source>
        <dbReference type="EMBL" id="MBB5959083.1"/>
    </source>
</evidence>
<sequence length="372" mass="39809">MPLTVEGTTAPGFERVAEVFGAGGDAPAQCCAYLDGKPVVDLWRGQPEDAIQVVFSATKGATAACANLLVQRGRLDLDAPVTDYWPEYGRRGKESTLVRWVLTHRAGVLAPEPGLTFDDVTDWATVTEALAAAEPAWQPGTAYGYHAQSFGWLVGELVRRVDGRGLGRFFAEEIAAPARADFWIGLPESEEHRLAEVVTEAPDVPEGMGDVDMSAFIGPYLMTAFTLNGAIPDDAVKAAADRRYRAAGIGASGGVSDARGLARMYAWLLDEFTPETIADILRPETQGPDRVLSTPAFPVEQRFGRGFVVHPHHDPTVDATTFGHEGVGGTTAFADPARRLAFGYTTTQVVPGPPGIDERVKPIIGAVYDALD</sequence>
<dbReference type="EMBL" id="JACHJN010000010">
    <property type="protein sequence ID" value="MBB5959083.1"/>
    <property type="molecule type" value="Genomic_DNA"/>
</dbReference>
<dbReference type="PANTHER" id="PTHR43319">
    <property type="entry name" value="BETA-LACTAMASE-RELATED"/>
    <property type="match status" value="1"/>
</dbReference>
<protein>
    <submittedName>
        <fullName evidence="2">CubicO group peptidase (Beta-lactamase class C family)</fullName>
    </submittedName>
</protein>
<dbReference type="RefSeq" id="WP_184695648.1">
    <property type="nucleotide sequence ID" value="NZ_JACHJN010000010.1"/>
</dbReference>
<dbReference type="SUPFAM" id="SSF56601">
    <property type="entry name" value="beta-lactamase/transpeptidase-like"/>
    <property type="match status" value="1"/>
</dbReference>
<gene>
    <name evidence="2" type="ORF">FHS29_005703</name>
</gene>
<dbReference type="InterPro" id="IPR001466">
    <property type="entry name" value="Beta-lactam-related"/>
</dbReference>
<dbReference type="PANTHER" id="PTHR43319:SF3">
    <property type="entry name" value="BETA-LACTAMASE-RELATED DOMAIN-CONTAINING PROTEIN"/>
    <property type="match status" value="1"/>
</dbReference>
<dbReference type="InterPro" id="IPR012338">
    <property type="entry name" value="Beta-lactam/transpept-like"/>
</dbReference>
<evidence type="ECO:0000259" key="1">
    <source>
        <dbReference type="Pfam" id="PF00144"/>
    </source>
</evidence>
<feature type="domain" description="Beta-lactamase-related" evidence="1">
    <location>
        <begin position="30"/>
        <end position="356"/>
    </location>
</feature>
<reference evidence="2 3" key="1">
    <citation type="submission" date="2020-08" db="EMBL/GenBank/DDBJ databases">
        <title>Genomic Encyclopedia of Type Strains, Phase III (KMG-III): the genomes of soil and plant-associated and newly described type strains.</title>
        <authorList>
            <person name="Whitman W."/>
        </authorList>
    </citation>
    <scope>NUCLEOTIDE SEQUENCE [LARGE SCALE GENOMIC DNA]</scope>
    <source>
        <strain evidence="2 3">CECT 8640</strain>
    </source>
</reference>
<organism evidence="2 3">
    <name type="scientific">Saccharothrix tamanrassetensis</name>
    <dbReference type="NCBI Taxonomy" id="1051531"/>
    <lineage>
        <taxon>Bacteria</taxon>
        <taxon>Bacillati</taxon>
        <taxon>Actinomycetota</taxon>
        <taxon>Actinomycetes</taxon>
        <taxon>Pseudonocardiales</taxon>
        <taxon>Pseudonocardiaceae</taxon>
        <taxon>Saccharothrix</taxon>
    </lineage>
</organism>
<dbReference type="Gene3D" id="3.40.710.10">
    <property type="entry name" value="DD-peptidase/beta-lactamase superfamily"/>
    <property type="match status" value="1"/>
</dbReference>
<dbReference type="Pfam" id="PF00144">
    <property type="entry name" value="Beta-lactamase"/>
    <property type="match status" value="1"/>
</dbReference>
<comment type="caution">
    <text evidence="2">The sequence shown here is derived from an EMBL/GenBank/DDBJ whole genome shotgun (WGS) entry which is preliminary data.</text>
</comment>
<dbReference type="InterPro" id="IPR052907">
    <property type="entry name" value="Beta-lactamase/esterase"/>
</dbReference>
<proteinExistence type="predicted"/>
<name>A0A841CQA0_9PSEU</name>